<accession>A0A9D4DDV0</accession>
<protein>
    <submittedName>
        <fullName evidence="1">Uncharacterized protein</fullName>
    </submittedName>
</protein>
<reference evidence="1" key="1">
    <citation type="journal article" date="2019" name="bioRxiv">
        <title>The Genome of the Zebra Mussel, Dreissena polymorpha: A Resource for Invasive Species Research.</title>
        <authorList>
            <person name="McCartney M.A."/>
            <person name="Auch B."/>
            <person name="Kono T."/>
            <person name="Mallez S."/>
            <person name="Zhang Y."/>
            <person name="Obille A."/>
            <person name="Becker A."/>
            <person name="Abrahante J.E."/>
            <person name="Garbe J."/>
            <person name="Badalamenti J.P."/>
            <person name="Herman A."/>
            <person name="Mangelson H."/>
            <person name="Liachko I."/>
            <person name="Sullivan S."/>
            <person name="Sone E.D."/>
            <person name="Koren S."/>
            <person name="Silverstein K.A.T."/>
            <person name="Beckman K.B."/>
            <person name="Gohl D.M."/>
        </authorList>
    </citation>
    <scope>NUCLEOTIDE SEQUENCE</scope>
    <source>
        <strain evidence="1">Duluth1</strain>
        <tissue evidence="1">Whole animal</tissue>
    </source>
</reference>
<dbReference type="EMBL" id="JAIWYP010000010">
    <property type="protein sequence ID" value="KAH3746332.1"/>
    <property type="molecule type" value="Genomic_DNA"/>
</dbReference>
<sequence length="70" mass="7879">MAQEMSAAAFNSVCKKKLCGKVEKIQSADLKTFTMDMLTTWRPFSHLPSAVTARLQASCMKYMMTSHLDM</sequence>
<proteinExistence type="predicted"/>
<name>A0A9D4DDV0_DREPO</name>
<evidence type="ECO:0000313" key="2">
    <source>
        <dbReference type="Proteomes" id="UP000828390"/>
    </source>
</evidence>
<keyword evidence="2" id="KW-1185">Reference proteome</keyword>
<dbReference type="Proteomes" id="UP000828390">
    <property type="component" value="Unassembled WGS sequence"/>
</dbReference>
<organism evidence="1 2">
    <name type="scientific">Dreissena polymorpha</name>
    <name type="common">Zebra mussel</name>
    <name type="synonym">Mytilus polymorpha</name>
    <dbReference type="NCBI Taxonomy" id="45954"/>
    <lineage>
        <taxon>Eukaryota</taxon>
        <taxon>Metazoa</taxon>
        <taxon>Spiralia</taxon>
        <taxon>Lophotrochozoa</taxon>
        <taxon>Mollusca</taxon>
        <taxon>Bivalvia</taxon>
        <taxon>Autobranchia</taxon>
        <taxon>Heteroconchia</taxon>
        <taxon>Euheterodonta</taxon>
        <taxon>Imparidentia</taxon>
        <taxon>Neoheterodontei</taxon>
        <taxon>Myida</taxon>
        <taxon>Dreissenoidea</taxon>
        <taxon>Dreissenidae</taxon>
        <taxon>Dreissena</taxon>
    </lineage>
</organism>
<evidence type="ECO:0000313" key="1">
    <source>
        <dbReference type="EMBL" id="KAH3746332.1"/>
    </source>
</evidence>
<comment type="caution">
    <text evidence="1">The sequence shown here is derived from an EMBL/GenBank/DDBJ whole genome shotgun (WGS) entry which is preliminary data.</text>
</comment>
<gene>
    <name evidence="1" type="ORF">DPMN_180739</name>
</gene>
<reference evidence="1" key="2">
    <citation type="submission" date="2020-11" db="EMBL/GenBank/DDBJ databases">
        <authorList>
            <person name="McCartney M.A."/>
            <person name="Auch B."/>
            <person name="Kono T."/>
            <person name="Mallez S."/>
            <person name="Becker A."/>
            <person name="Gohl D.M."/>
            <person name="Silverstein K.A.T."/>
            <person name="Koren S."/>
            <person name="Bechman K.B."/>
            <person name="Herman A."/>
            <person name="Abrahante J.E."/>
            <person name="Garbe J."/>
        </authorList>
    </citation>
    <scope>NUCLEOTIDE SEQUENCE</scope>
    <source>
        <strain evidence="1">Duluth1</strain>
        <tissue evidence="1">Whole animal</tissue>
    </source>
</reference>
<dbReference type="AlphaFoldDB" id="A0A9D4DDV0"/>